<dbReference type="GO" id="GO:0005737">
    <property type="term" value="C:cytoplasm"/>
    <property type="evidence" value="ECO:0007669"/>
    <property type="project" value="UniProtKB-SubCell"/>
</dbReference>
<dbReference type="AlphaFoldDB" id="A0A4Q1RIE0"/>
<sequence length="154" mass="17538">MIKVLFICHGNICRSTLSESVFTHKVNTIGLENMFVIDSAATSREEIGNPPHRGTVNKLRELGIPLVPHRARQVTLDDYDKFDYIIGMDTANIRNLNRMLNHDPEGKVYKLLSFAGSGRDIADPWYTGDFDETYRDVEEGTEGFLNYLREKGEI</sequence>
<feature type="active site" description="Proton donor" evidence="8">
    <location>
        <position position="123"/>
    </location>
</feature>
<proteinExistence type="inferred from homology"/>
<comment type="caution">
    <text evidence="10">The sequence shown here is derived from an EMBL/GenBank/DDBJ whole genome shotgun (WGS) entry which is preliminary data.</text>
</comment>
<dbReference type="GO" id="GO:0004726">
    <property type="term" value="F:non-membrane spanning protein tyrosine phosphatase activity"/>
    <property type="evidence" value="ECO:0007669"/>
    <property type="project" value="InterPro"/>
</dbReference>
<keyword evidence="11" id="KW-1185">Reference proteome</keyword>
<comment type="similarity">
    <text evidence="2">Belongs to the low molecular weight phosphotyrosine protein phosphatase family.</text>
</comment>
<comment type="catalytic activity">
    <reaction evidence="7">
        <text>O-phospho-L-tyrosyl-[protein] + H2O = L-tyrosyl-[protein] + phosphate</text>
        <dbReference type="Rhea" id="RHEA:10684"/>
        <dbReference type="Rhea" id="RHEA-COMP:10136"/>
        <dbReference type="Rhea" id="RHEA-COMP:20101"/>
        <dbReference type="ChEBI" id="CHEBI:15377"/>
        <dbReference type="ChEBI" id="CHEBI:43474"/>
        <dbReference type="ChEBI" id="CHEBI:46858"/>
        <dbReference type="ChEBI" id="CHEBI:61978"/>
        <dbReference type="EC" id="3.1.3.48"/>
    </reaction>
</comment>
<evidence type="ECO:0000256" key="4">
    <source>
        <dbReference type="ARBA" id="ARBA00022490"/>
    </source>
</evidence>
<reference evidence="10 11" key="1">
    <citation type="submission" date="2019-01" db="EMBL/GenBank/DDBJ databases">
        <title>Blautia sp. nov. KGMB01111 isolated human feces.</title>
        <authorList>
            <person name="Park J.-E."/>
            <person name="Kim J.-S."/>
            <person name="Park S.-H."/>
        </authorList>
    </citation>
    <scope>NUCLEOTIDE SEQUENCE [LARGE SCALE GENOMIC DNA]</scope>
    <source>
        <strain evidence="10 11">KGMB01111</strain>
    </source>
</reference>
<comment type="subcellular location">
    <subcellularLocation>
        <location evidence="1">Cytoplasm</location>
    </subcellularLocation>
</comment>
<dbReference type="Proteomes" id="UP000290106">
    <property type="component" value="Unassembled WGS sequence"/>
</dbReference>
<dbReference type="OrthoDB" id="9784339at2"/>
<dbReference type="SMART" id="SM00226">
    <property type="entry name" value="LMWPc"/>
    <property type="match status" value="1"/>
</dbReference>
<evidence type="ECO:0000256" key="8">
    <source>
        <dbReference type="PIRSR" id="PIRSR617867-1"/>
    </source>
</evidence>
<keyword evidence="5" id="KW-0378">Hydrolase</keyword>
<dbReference type="Gene3D" id="3.40.50.2300">
    <property type="match status" value="1"/>
</dbReference>
<keyword evidence="6" id="KW-0904">Protein phosphatase</keyword>
<evidence type="ECO:0000256" key="1">
    <source>
        <dbReference type="ARBA" id="ARBA00004496"/>
    </source>
</evidence>
<dbReference type="InterPro" id="IPR002115">
    <property type="entry name" value="Tyr_Pase_low_mol_wt_mml"/>
</dbReference>
<protein>
    <recommendedName>
        <fullName evidence="3">protein-tyrosine-phosphatase</fullName>
        <ecNumber evidence="3">3.1.3.48</ecNumber>
    </recommendedName>
</protein>
<dbReference type="RefSeq" id="WP_129259572.1">
    <property type="nucleotide sequence ID" value="NZ_SDKC01000001.1"/>
</dbReference>
<dbReference type="PANTHER" id="PTHR11717">
    <property type="entry name" value="LOW MOLECULAR WEIGHT PROTEIN TYROSINE PHOSPHATASE"/>
    <property type="match status" value="1"/>
</dbReference>
<evidence type="ECO:0000256" key="2">
    <source>
        <dbReference type="ARBA" id="ARBA00011063"/>
    </source>
</evidence>
<dbReference type="PRINTS" id="PR00719">
    <property type="entry name" value="LMWPTPASE"/>
</dbReference>
<name>A0A4Q1RIE0_9FIRM</name>
<evidence type="ECO:0000256" key="5">
    <source>
        <dbReference type="ARBA" id="ARBA00022801"/>
    </source>
</evidence>
<dbReference type="EMBL" id="SDKC01000001">
    <property type="protein sequence ID" value="RXS75490.1"/>
    <property type="molecule type" value="Genomic_DNA"/>
</dbReference>
<dbReference type="InterPro" id="IPR036196">
    <property type="entry name" value="Ptyr_pPase_sf"/>
</dbReference>
<evidence type="ECO:0000313" key="11">
    <source>
        <dbReference type="Proteomes" id="UP000290106"/>
    </source>
</evidence>
<feature type="active site" description="Nucleophile" evidence="8">
    <location>
        <position position="8"/>
    </location>
</feature>
<dbReference type="InterPro" id="IPR050438">
    <property type="entry name" value="LMW_PTPase"/>
</dbReference>
<dbReference type="CDD" id="cd16343">
    <property type="entry name" value="LMWPTP"/>
    <property type="match status" value="1"/>
</dbReference>
<dbReference type="InterPro" id="IPR017867">
    <property type="entry name" value="Tyr_phospatase_low_mol_wt"/>
</dbReference>
<dbReference type="Pfam" id="PF01451">
    <property type="entry name" value="LMWPc"/>
    <property type="match status" value="1"/>
</dbReference>
<dbReference type="PRINTS" id="PR00720">
    <property type="entry name" value="MAMMALPTPASE"/>
</dbReference>
<evidence type="ECO:0000256" key="3">
    <source>
        <dbReference type="ARBA" id="ARBA00013064"/>
    </source>
</evidence>
<keyword evidence="4" id="KW-0963">Cytoplasm</keyword>
<dbReference type="PANTHER" id="PTHR11717:SF7">
    <property type="entry name" value="LOW MOLECULAR WEIGHT PHOSPHOTYROSINE PROTEIN PHOSPHATASE"/>
    <property type="match status" value="1"/>
</dbReference>
<evidence type="ECO:0000256" key="6">
    <source>
        <dbReference type="ARBA" id="ARBA00022912"/>
    </source>
</evidence>
<accession>A0A4Q1RIE0</accession>
<feature type="domain" description="Phosphotyrosine protein phosphatase I" evidence="9">
    <location>
        <begin position="2"/>
        <end position="147"/>
    </location>
</feature>
<organism evidence="10 11">
    <name type="scientific">Blautia faecicola</name>
    <dbReference type="NCBI Taxonomy" id="2509240"/>
    <lineage>
        <taxon>Bacteria</taxon>
        <taxon>Bacillati</taxon>
        <taxon>Bacillota</taxon>
        <taxon>Clostridia</taxon>
        <taxon>Lachnospirales</taxon>
        <taxon>Lachnospiraceae</taxon>
        <taxon>Blautia</taxon>
    </lineage>
</organism>
<evidence type="ECO:0000256" key="7">
    <source>
        <dbReference type="ARBA" id="ARBA00051722"/>
    </source>
</evidence>
<feature type="active site" evidence="8">
    <location>
        <position position="14"/>
    </location>
</feature>
<evidence type="ECO:0000259" key="9">
    <source>
        <dbReference type="SMART" id="SM00226"/>
    </source>
</evidence>
<evidence type="ECO:0000313" key="10">
    <source>
        <dbReference type="EMBL" id="RXS75490.1"/>
    </source>
</evidence>
<dbReference type="InterPro" id="IPR023485">
    <property type="entry name" value="Ptyr_pPase"/>
</dbReference>
<dbReference type="EC" id="3.1.3.48" evidence="3"/>
<dbReference type="SUPFAM" id="SSF52788">
    <property type="entry name" value="Phosphotyrosine protein phosphatases I"/>
    <property type="match status" value="1"/>
</dbReference>
<dbReference type="GO" id="GO:0003993">
    <property type="term" value="F:acid phosphatase activity"/>
    <property type="evidence" value="ECO:0007669"/>
    <property type="project" value="InterPro"/>
</dbReference>
<gene>
    <name evidence="10" type="ORF">ETP43_09855</name>
</gene>